<dbReference type="PANTHER" id="PTHR33507">
    <property type="entry name" value="INNER MEMBRANE PROTEIN YBBJ"/>
    <property type="match status" value="1"/>
</dbReference>
<evidence type="ECO:0000313" key="10">
    <source>
        <dbReference type="Proteomes" id="UP000623172"/>
    </source>
</evidence>
<feature type="transmembrane region" description="Helical" evidence="6">
    <location>
        <begin position="52"/>
        <end position="74"/>
    </location>
</feature>
<comment type="caution">
    <text evidence="9">The sequence shown here is derived from an EMBL/GenBank/DDBJ whole genome shotgun (WGS) entry which is preliminary data.</text>
</comment>
<evidence type="ECO:0000256" key="3">
    <source>
        <dbReference type="ARBA" id="ARBA00022989"/>
    </source>
</evidence>
<evidence type="ECO:0000256" key="4">
    <source>
        <dbReference type="ARBA" id="ARBA00023136"/>
    </source>
</evidence>
<keyword evidence="3 6" id="KW-1133">Transmembrane helix</keyword>
<dbReference type="Pfam" id="PF24961">
    <property type="entry name" value="NfeD_membrane"/>
    <property type="match status" value="1"/>
</dbReference>
<evidence type="ECO:0008006" key="11">
    <source>
        <dbReference type="Google" id="ProtNLM"/>
    </source>
</evidence>
<feature type="region of interest" description="Disordered" evidence="5">
    <location>
        <begin position="160"/>
        <end position="179"/>
    </location>
</feature>
<evidence type="ECO:0000259" key="7">
    <source>
        <dbReference type="Pfam" id="PF01957"/>
    </source>
</evidence>
<dbReference type="EMBL" id="JACRSR010000001">
    <property type="protein sequence ID" value="MBC8530326.1"/>
    <property type="molecule type" value="Genomic_DNA"/>
</dbReference>
<protein>
    <recommendedName>
        <fullName evidence="11">NfeD-like C-terminal domain-containing protein</fullName>
    </recommendedName>
</protein>
<organism evidence="9 10">
    <name type="scientific">Gehongia tenuis</name>
    <dbReference type="NCBI Taxonomy" id="2763655"/>
    <lineage>
        <taxon>Bacteria</taxon>
        <taxon>Bacillati</taxon>
        <taxon>Bacillota</taxon>
        <taxon>Clostridia</taxon>
        <taxon>Christensenellales</taxon>
        <taxon>Christensenellaceae</taxon>
        <taxon>Gehongia</taxon>
    </lineage>
</organism>
<evidence type="ECO:0000313" key="9">
    <source>
        <dbReference type="EMBL" id="MBC8530326.1"/>
    </source>
</evidence>
<dbReference type="AlphaFoldDB" id="A0A926D2J5"/>
<evidence type="ECO:0000256" key="6">
    <source>
        <dbReference type="SAM" id="Phobius"/>
    </source>
</evidence>
<dbReference type="SUPFAM" id="SSF141322">
    <property type="entry name" value="NfeD domain-like"/>
    <property type="match status" value="1"/>
</dbReference>
<feature type="domain" description="NfeD integral membrane" evidence="8">
    <location>
        <begin position="4"/>
        <end position="71"/>
    </location>
</feature>
<dbReference type="InterPro" id="IPR056739">
    <property type="entry name" value="NfeD_membrane"/>
</dbReference>
<feature type="transmembrane region" description="Helical" evidence="6">
    <location>
        <begin position="29"/>
        <end position="46"/>
    </location>
</feature>
<feature type="transmembrane region" description="Helical" evidence="6">
    <location>
        <begin position="6"/>
        <end position="24"/>
    </location>
</feature>
<comment type="subcellular location">
    <subcellularLocation>
        <location evidence="1">Membrane</location>
        <topology evidence="1">Multi-pass membrane protein</topology>
    </subcellularLocation>
</comment>
<dbReference type="InterPro" id="IPR052165">
    <property type="entry name" value="Membrane_assoc_protease"/>
</dbReference>
<dbReference type="GO" id="GO:0005886">
    <property type="term" value="C:plasma membrane"/>
    <property type="evidence" value="ECO:0007669"/>
    <property type="project" value="TreeGrafter"/>
</dbReference>
<evidence type="ECO:0000256" key="5">
    <source>
        <dbReference type="SAM" id="MobiDB-lite"/>
    </source>
</evidence>
<feature type="domain" description="NfeD-like C-terminal" evidence="7">
    <location>
        <begin position="104"/>
        <end position="158"/>
    </location>
</feature>
<dbReference type="InterPro" id="IPR002810">
    <property type="entry name" value="NfeD-like_C"/>
</dbReference>
<feature type="compositionally biased region" description="Basic and acidic residues" evidence="5">
    <location>
        <begin position="160"/>
        <end position="170"/>
    </location>
</feature>
<gene>
    <name evidence="9" type="ORF">H8696_00500</name>
</gene>
<evidence type="ECO:0000256" key="1">
    <source>
        <dbReference type="ARBA" id="ARBA00004141"/>
    </source>
</evidence>
<dbReference type="Pfam" id="PF01957">
    <property type="entry name" value="NfeD"/>
    <property type="match status" value="1"/>
</dbReference>
<dbReference type="Gene3D" id="2.40.50.140">
    <property type="entry name" value="Nucleic acid-binding proteins"/>
    <property type="match status" value="1"/>
</dbReference>
<reference evidence="9" key="1">
    <citation type="submission" date="2020-08" db="EMBL/GenBank/DDBJ databases">
        <title>Genome public.</title>
        <authorList>
            <person name="Liu C."/>
            <person name="Sun Q."/>
        </authorList>
    </citation>
    <scope>NUCLEOTIDE SEQUENCE</scope>
    <source>
        <strain evidence="9">NSJ-53</strain>
    </source>
</reference>
<proteinExistence type="predicted"/>
<dbReference type="Proteomes" id="UP000623172">
    <property type="component" value="Unassembled WGS sequence"/>
</dbReference>
<evidence type="ECO:0000256" key="2">
    <source>
        <dbReference type="ARBA" id="ARBA00022692"/>
    </source>
</evidence>
<name>A0A926D2J5_9FIRM</name>
<dbReference type="PANTHER" id="PTHR33507:SF3">
    <property type="entry name" value="INNER MEMBRANE PROTEIN YBBJ"/>
    <property type="match status" value="1"/>
</dbReference>
<keyword evidence="4 6" id="KW-0472">Membrane</keyword>
<sequence length="179" mass="18998">MSLSWGAIVCLGLGLVFVIIEMFVPGFGFFGITGGALLLLGIFLAARNVTEGLILTLIIALVLGIALVIILQFMSKGNFKKLPIILNSSTSKEEGYIAVEDLKDLLGQEGEALTDLRPAGAADFDGMRMDVVSDGEYILKGQKVRVASVEGRRVLVKPVKDAGREAEASKSTEPNGDSV</sequence>
<accession>A0A926D2J5</accession>
<keyword evidence="10" id="KW-1185">Reference proteome</keyword>
<keyword evidence="2 6" id="KW-0812">Transmembrane</keyword>
<dbReference type="InterPro" id="IPR012340">
    <property type="entry name" value="NA-bd_OB-fold"/>
</dbReference>
<evidence type="ECO:0000259" key="8">
    <source>
        <dbReference type="Pfam" id="PF24961"/>
    </source>
</evidence>